<feature type="transmembrane region" description="Helical" evidence="5">
    <location>
        <begin position="456"/>
        <end position="473"/>
    </location>
</feature>
<dbReference type="KEGG" id="rlc:K227x_05950"/>
<dbReference type="PANTHER" id="PTHR15458:SF5">
    <property type="entry name" value="PHOSPHATIDYLETHANOLAMINE N-METHYLTRANSFERASE"/>
    <property type="match status" value="1"/>
</dbReference>
<evidence type="ECO:0000256" key="5">
    <source>
        <dbReference type="SAM" id="Phobius"/>
    </source>
</evidence>
<evidence type="ECO:0000256" key="4">
    <source>
        <dbReference type="ARBA" id="ARBA00022824"/>
    </source>
</evidence>
<dbReference type="GO" id="GO:0032259">
    <property type="term" value="P:methylation"/>
    <property type="evidence" value="ECO:0007669"/>
    <property type="project" value="UniProtKB-KW"/>
</dbReference>
<gene>
    <name evidence="6" type="ORF">K227x_05950</name>
</gene>
<keyword evidence="5" id="KW-0812">Transmembrane</keyword>
<dbReference type="EMBL" id="CP036525">
    <property type="protein sequence ID" value="QDT02222.1"/>
    <property type="molecule type" value="Genomic_DNA"/>
</dbReference>
<dbReference type="Proteomes" id="UP000318538">
    <property type="component" value="Chromosome"/>
</dbReference>
<dbReference type="InterPro" id="IPR024960">
    <property type="entry name" value="PEMT/MFAP"/>
</dbReference>
<evidence type="ECO:0000256" key="1">
    <source>
        <dbReference type="ARBA" id="ARBA00022603"/>
    </source>
</evidence>
<dbReference type="OrthoDB" id="233409at2"/>
<evidence type="ECO:0000256" key="3">
    <source>
        <dbReference type="ARBA" id="ARBA00022691"/>
    </source>
</evidence>
<organism evidence="6 7">
    <name type="scientific">Rubripirellula lacrimiformis</name>
    <dbReference type="NCBI Taxonomy" id="1930273"/>
    <lineage>
        <taxon>Bacteria</taxon>
        <taxon>Pseudomonadati</taxon>
        <taxon>Planctomycetota</taxon>
        <taxon>Planctomycetia</taxon>
        <taxon>Pirellulales</taxon>
        <taxon>Pirellulaceae</taxon>
        <taxon>Rubripirellula</taxon>
    </lineage>
</organism>
<evidence type="ECO:0000256" key="2">
    <source>
        <dbReference type="ARBA" id="ARBA00022679"/>
    </source>
</evidence>
<dbReference type="AlphaFoldDB" id="A0A517N517"/>
<feature type="transmembrane region" description="Helical" evidence="5">
    <location>
        <begin position="513"/>
        <end position="533"/>
    </location>
</feature>
<evidence type="ECO:0000313" key="7">
    <source>
        <dbReference type="Proteomes" id="UP000318538"/>
    </source>
</evidence>
<reference evidence="6 7" key="1">
    <citation type="submission" date="2019-02" db="EMBL/GenBank/DDBJ databases">
        <title>Deep-cultivation of Planctomycetes and their phenomic and genomic characterization uncovers novel biology.</title>
        <authorList>
            <person name="Wiegand S."/>
            <person name="Jogler M."/>
            <person name="Boedeker C."/>
            <person name="Pinto D."/>
            <person name="Vollmers J."/>
            <person name="Rivas-Marin E."/>
            <person name="Kohn T."/>
            <person name="Peeters S.H."/>
            <person name="Heuer A."/>
            <person name="Rast P."/>
            <person name="Oberbeckmann S."/>
            <person name="Bunk B."/>
            <person name="Jeske O."/>
            <person name="Meyerdierks A."/>
            <person name="Storesund J.E."/>
            <person name="Kallscheuer N."/>
            <person name="Luecker S."/>
            <person name="Lage O.M."/>
            <person name="Pohl T."/>
            <person name="Merkel B.J."/>
            <person name="Hornburger P."/>
            <person name="Mueller R.-W."/>
            <person name="Bruemmer F."/>
            <person name="Labrenz M."/>
            <person name="Spormann A.M."/>
            <person name="Op den Camp H."/>
            <person name="Overmann J."/>
            <person name="Amann R."/>
            <person name="Jetten M.S.M."/>
            <person name="Mascher T."/>
            <person name="Medema M.H."/>
            <person name="Devos D.P."/>
            <person name="Kaster A.-K."/>
            <person name="Ovreas L."/>
            <person name="Rohde M."/>
            <person name="Galperin M.Y."/>
            <person name="Jogler C."/>
        </authorList>
    </citation>
    <scope>NUCLEOTIDE SEQUENCE [LARGE SCALE GENOMIC DNA]</scope>
    <source>
        <strain evidence="6 7">K22_7</strain>
    </source>
</reference>
<feature type="transmembrane region" description="Helical" evidence="5">
    <location>
        <begin position="485"/>
        <end position="507"/>
    </location>
</feature>
<dbReference type="GO" id="GO:0008757">
    <property type="term" value="F:S-adenosylmethionine-dependent methyltransferase activity"/>
    <property type="evidence" value="ECO:0007669"/>
    <property type="project" value="InterPro"/>
</dbReference>
<keyword evidence="5" id="KW-0472">Membrane</keyword>
<evidence type="ECO:0000313" key="6">
    <source>
        <dbReference type="EMBL" id="QDT02222.1"/>
    </source>
</evidence>
<feature type="transmembrane region" description="Helical" evidence="5">
    <location>
        <begin position="582"/>
        <end position="600"/>
    </location>
</feature>
<protein>
    <submittedName>
        <fullName evidence="6">Uncharacterized protein</fullName>
    </submittedName>
</protein>
<accession>A0A517N517</accession>
<keyword evidence="5" id="KW-1133">Transmembrane helix</keyword>
<dbReference type="GO" id="GO:0006656">
    <property type="term" value="P:phosphatidylcholine biosynthetic process"/>
    <property type="evidence" value="ECO:0007669"/>
    <property type="project" value="InterPro"/>
</dbReference>
<keyword evidence="4" id="KW-0256">Endoplasmic reticulum</keyword>
<keyword evidence="1" id="KW-0489">Methyltransferase</keyword>
<proteinExistence type="predicted"/>
<sequence>MSTDTWVDERIAGYRMTHDRPYCDSPTDHRGKTAVSPWVRLCREFIRCHRRPINVALHAVTTPLALLGLCCLANLVNPLLMLGAVVGYLGILATLVPRWVWLATAIVLSLIGIASLSLPVGWIPSVAMFAAGYTAQEAAHWMAGEPTLQSTYIGQRGNITRLVEHTILLLPLILMACSRTRQSPLRLLVSRSAVLPTKLSDCGSRADLHSICDWVRREHPTLRQSTHWWQHELGDDAGAAYDRLSHHDSLLSMIGRFHGSGYTVRPVLGMNELYVTGPPKTASSDTVFYMPHVDGPWAVFPGVRLYRCMLAASPNTEVTTHFPMLGPDYRQPVSYQMQTGDAVAFDFNRELHYITRQPAPQQTQPRINLKLHFVAYPKQLPWYGRWLDSLTTHYDIRARQLFLQTINPNSGWQKMKACWVLGWTKIFEWIARFAGWTNLAYVATLAIASLVAQNTWIFVIGCSFVHYWIYAATFRHRQSIAFGEFARNAVFFKTIAMSILAVIYARYALETPVSIPVVVGGFTLATYSTWVLGFRRSYFSAELGFDAPRAISRFPYGTLPHPMILGAMAGLAGMLLCPTLRETAGFLVLGHLAAYTAILLQESLTASTKSQFDRTIAPQASPPAAK</sequence>
<dbReference type="PANTHER" id="PTHR15458">
    <property type="entry name" value="PHOSPHATIDYLETHANOLAMINE N-METHYLTRANSFERASE"/>
    <property type="match status" value="1"/>
</dbReference>
<keyword evidence="7" id="KW-1185">Reference proteome</keyword>
<feature type="transmembrane region" description="Helical" evidence="5">
    <location>
        <begin position="429"/>
        <end position="450"/>
    </location>
</feature>
<feature type="transmembrane region" description="Helical" evidence="5">
    <location>
        <begin position="554"/>
        <end position="576"/>
    </location>
</feature>
<feature type="transmembrane region" description="Helical" evidence="5">
    <location>
        <begin position="99"/>
        <end position="123"/>
    </location>
</feature>
<keyword evidence="2" id="KW-0808">Transferase</keyword>
<keyword evidence="3" id="KW-0949">S-adenosyl-L-methionine</keyword>
<dbReference type="RefSeq" id="WP_145167977.1">
    <property type="nucleotide sequence ID" value="NZ_CP036525.1"/>
</dbReference>
<feature type="transmembrane region" description="Helical" evidence="5">
    <location>
        <begin position="64"/>
        <end position="92"/>
    </location>
</feature>
<name>A0A517N517_9BACT</name>